<sequence>MTATSAVSRAARKRARAAADTSRPHDKWIVLSNTTLGVLMATINAAIMLIALPDIFRGIRIDPLQPGKPWAVMNAPRHAPAGAHGGGPHGRGPAASGPSVPPSDRDEVATRLRTAVLRLSHGLRAPAERHDLTPSRLTALGVLSAHGPLRIGDLARGMSITMPSASRLVDILVAADLVSRRSDPHDQRACLLELTPTGTAVLDSVRRESTQALAGQLAMLPEDQLATLAAALPQLDRLAQQLTPGEPQPSRKRHDRRDPIDGITAQGSDKPYRPY</sequence>
<reference evidence="1" key="1">
    <citation type="submission" date="2024-03" db="EMBL/GenBank/DDBJ databases">
        <title>Novel Streptomyces species of biotechnological and ecological value are a feature of Machair soil.</title>
        <authorList>
            <person name="Prole J.R."/>
            <person name="Goodfellow M."/>
            <person name="Allenby N."/>
            <person name="Ward A.C."/>
        </authorList>
    </citation>
    <scope>NUCLEOTIDE SEQUENCE</scope>
    <source>
        <strain evidence="1">MS1.AVA.4</strain>
    </source>
</reference>
<evidence type="ECO:0000313" key="2">
    <source>
        <dbReference type="Proteomes" id="UP001375539"/>
    </source>
</evidence>
<evidence type="ECO:0000313" key="1">
    <source>
        <dbReference type="EMBL" id="MEJ8655106.1"/>
    </source>
</evidence>
<dbReference type="Proteomes" id="UP001375539">
    <property type="component" value="Unassembled WGS sequence"/>
</dbReference>
<protein>
    <submittedName>
        <fullName evidence="1">MarR family winged helix-turn-helix transcriptional regulator</fullName>
    </submittedName>
</protein>
<dbReference type="EMBL" id="JBBKAI010000002">
    <property type="protein sequence ID" value="MEJ8655106.1"/>
    <property type="molecule type" value="Genomic_DNA"/>
</dbReference>
<organism evidence="1 2">
    <name type="scientific">Streptomyces pratisoli</name>
    <dbReference type="NCBI Taxonomy" id="3139917"/>
    <lineage>
        <taxon>Bacteria</taxon>
        <taxon>Bacillati</taxon>
        <taxon>Actinomycetota</taxon>
        <taxon>Actinomycetes</taxon>
        <taxon>Kitasatosporales</taxon>
        <taxon>Streptomycetaceae</taxon>
        <taxon>Streptomyces</taxon>
    </lineage>
</organism>
<name>A0ACC6Q9T0_9ACTN</name>
<keyword evidence="2" id="KW-1185">Reference proteome</keyword>
<proteinExistence type="predicted"/>
<comment type="caution">
    <text evidence="1">The sequence shown here is derived from an EMBL/GenBank/DDBJ whole genome shotgun (WGS) entry which is preliminary data.</text>
</comment>
<gene>
    <name evidence="1" type="ORF">WKI58_00960</name>
</gene>
<accession>A0ACC6Q9T0</accession>